<name>A0A0C3AN72_SERVB</name>
<feature type="region of interest" description="Disordered" evidence="1">
    <location>
        <begin position="232"/>
        <end position="306"/>
    </location>
</feature>
<protein>
    <submittedName>
        <fullName evidence="2">Uncharacterized protein</fullName>
    </submittedName>
</protein>
<proteinExistence type="predicted"/>
<dbReference type="Proteomes" id="UP000054097">
    <property type="component" value="Unassembled WGS sequence"/>
</dbReference>
<feature type="region of interest" description="Disordered" evidence="1">
    <location>
        <begin position="1"/>
        <end position="29"/>
    </location>
</feature>
<keyword evidence="3" id="KW-1185">Reference proteome</keyword>
<dbReference type="OrthoDB" id="3324504at2759"/>
<dbReference type="AlphaFoldDB" id="A0A0C3AN72"/>
<evidence type="ECO:0000313" key="2">
    <source>
        <dbReference type="EMBL" id="KIM20706.1"/>
    </source>
</evidence>
<organism evidence="2 3">
    <name type="scientific">Serendipita vermifera MAFF 305830</name>
    <dbReference type="NCBI Taxonomy" id="933852"/>
    <lineage>
        <taxon>Eukaryota</taxon>
        <taxon>Fungi</taxon>
        <taxon>Dikarya</taxon>
        <taxon>Basidiomycota</taxon>
        <taxon>Agaricomycotina</taxon>
        <taxon>Agaricomycetes</taxon>
        <taxon>Sebacinales</taxon>
        <taxon>Serendipitaceae</taxon>
        <taxon>Serendipita</taxon>
    </lineage>
</organism>
<reference evidence="2 3" key="1">
    <citation type="submission" date="2014-04" db="EMBL/GenBank/DDBJ databases">
        <authorList>
            <consortium name="DOE Joint Genome Institute"/>
            <person name="Kuo A."/>
            <person name="Zuccaro A."/>
            <person name="Kohler A."/>
            <person name="Nagy L.G."/>
            <person name="Floudas D."/>
            <person name="Copeland A."/>
            <person name="Barry K.W."/>
            <person name="Cichocki N."/>
            <person name="Veneault-Fourrey C."/>
            <person name="LaButti K."/>
            <person name="Lindquist E.A."/>
            <person name="Lipzen A."/>
            <person name="Lundell T."/>
            <person name="Morin E."/>
            <person name="Murat C."/>
            <person name="Sun H."/>
            <person name="Tunlid A."/>
            <person name="Henrissat B."/>
            <person name="Grigoriev I.V."/>
            <person name="Hibbett D.S."/>
            <person name="Martin F."/>
            <person name="Nordberg H.P."/>
            <person name="Cantor M.N."/>
            <person name="Hua S.X."/>
        </authorList>
    </citation>
    <scope>NUCLEOTIDE SEQUENCE [LARGE SCALE GENOMIC DNA]</scope>
    <source>
        <strain evidence="2 3">MAFF 305830</strain>
    </source>
</reference>
<feature type="compositionally biased region" description="Polar residues" evidence="1">
    <location>
        <begin position="127"/>
        <end position="139"/>
    </location>
</feature>
<feature type="compositionally biased region" description="Polar residues" evidence="1">
    <location>
        <begin position="284"/>
        <end position="296"/>
    </location>
</feature>
<feature type="region of interest" description="Disordered" evidence="1">
    <location>
        <begin position="104"/>
        <end position="141"/>
    </location>
</feature>
<dbReference type="EMBL" id="KN824412">
    <property type="protein sequence ID" value="KIM20706.1"/>
    <property type="molecule type" value="Genomic_DNA"/>
</dbReference>
<evidence type="ECO:0000256" key="1">
    <source>
        <dbReference type="SAM" id="MobiDB-lite"/>
    </source>
</evidence>
<reference evidence="3" key="2">
    <citation type="submission" date="2015-01" db="EMBL/GenBank/DDBJ databases">
        <title>Evolutionary Origins and Diversification of the Mycorrhizal Mutualists.</title>
        <authorList>
            <consortium name="DOE Joint Genome Institute"/>
            <consortium name="Mycorrhizal Genomics Consortium"/>
            <person name="Kohler A."/>
            <person name="Kuo A."/>
            <person name="Nagy L.G."/>
            <person name="Floudas D."/>
            <person name="Copeland A."/>
            <person name="Barry K.W."/>
            <person name="Cichocki N."/>
            <person name="Veneault-Fourrey C."/>
            <person name="LaButti K."/>
            <person name="Lindquist E.A."/>
            <person name="Lipzen A."/>
            <person name="Lundell T."/>
            <person name="Morin E."/>
            <person name="Murat C."/>
            <person name="Riley R."/>
            <person name="Ohm R."/>
            <person name="Sun H."/>
            <person name="Tunlid A."/>
            <person name="Henrissat B."/>
            <person name="Grigoriev I.V."/>
            <person name="Hibbett D.S."/>
            <person name="Martin F."/>
        </authorList>
    </citation>
    <scope>NUCLEOTIDE SEQUENCE [LARGE SCALE GENOMIC DNA]</scope>
    <source>
        <strain evidence="3">MAFF 305830</strain>
    </source>
</reference>
<feature type="compositionally biased region" description="Pro residues" evidence="1">
    <location>
        <begin position="104"/>
        <end position="124"/>
    </location>
</feature>
<accession>A0A0C3AN72</accession>
<gene>
    <name evidence="2" type="ORF">M408DRAFT_124317</name>
</gene>
<evidence type="ECO:0000313" key="3">
    <source>
        <dbReference type="Proteomes" id="UP000054097"/>
    </source>
</evidence>
<dbReference type="HOGENOM" id="CLU_516962_0_0_1"/>
<sequence>MKPQEVTPAASNGTKPTETDDLRQPTRHRPVISTILRLTNDTHGKKVRLHDIVSALQLDYPRAKQEFLTELVDEAEKNGVLIRERDFFGIIWIYLAVPILPADPPPPPTPTEPPAPQGPAPPPNTTNHSTPKNNDQVLNSGEPLKDAKCQIEISHYPLKYKPVIAALLKVTEGKLETKVRLSLIEHALRMEYPRAKHEFLHALILEAEEGGVLVREIGRADIGWVSLLPPGSGESATVGTSQPPPSPQPNDKWNPLSPTPHDTNPPRPNSLNPSPLPSAFRSPSPHNKTSSFSGPSPVTPNGMLSVQDYPSKHHAVVSALIKLTHGYRGVKVRMSDITKELQLVHHGETPCFPFSLITKAEADNILLRERDGSGMFWVSLRDPLPSEAIPSPPAKNATSSNKFEPLVSAVSHLCDGKRDILVDFEAVGKQLGEREEITQDMEQHKVVCETNSTSYRSKASSEELIGPGNAHSVAVPPPLPNEEERMMALGSVTLESRNMVSLEPPVLLANPPVNQEFIAELTVSDLL</sequence>